<gene>
    <name evidence="2" type="ORF">L1049_007931</name>
</gene>
<keyword evidence="3" id="KW-1185">Reference proteome</keyword>
<organism evidence="2 3">
    <name type="scientific">Liquidambar formosana</name>
    <name type="common">Formosan gum</name>
    <dbReference type="NCBI Taxonomy" id="63359"/>
    <lineage>
        <taxon>Eukaryota</taxon>
        <taxon>Viridiplantae</taxon>
        <taxon>Streptophyta</taxon>
        <taxon>Embryophyta</taxon>
        <taxon>Tracheophyta</taxon>
        <taxon>Spermatophyta</taxon>
        <taxon>Magnoliopsida</taxon>
        <taxon>eudicotyledons</taxon>
        <taxon>Gunneridae</taxon>
        <taxon>Pentapetalae</taxon>
        <taxon>Saxifragales</taxon>
        <taxon>Altingiaceae</taxon>
        <taxon>Liquidambar</taxon>
    </lineage>
</organism>
<dbReference type="EMBL" id="JBBPBK010000002">
    <property type="protein sequence ID" value="KAK9289772.1"/>
    <property type="molecule type" value="Genomic_DNA"/>
</dbReference>
<dbReference type="Proteomes" id="UP001415857">
    <property type="component" value="Unassembled WGS sequence"/>
</dbReference>
<keyword evidence="1" id="KW-0812">Transmembrane</keyword>
<feature type="transmembrane region" description="Helical" evidence="1">
    <location>
        <begin position="12"/>
        <end position="29"/>
    </location>
</feature>
<sequence length="196" mass="21953">MGLSWHCAVTEFYLIEIVHILFFVLLVRAASFFELVANVVIALCVDSSVLEYVPFSETSNFRFRCDHHYANDGVVVWSPLARFTFNCDGSFSSNKAGPGSGVILCKHIGRFIDDCGSPISCCSARLSEALAIQENGLCSLAMSMHFGKMIALSSTHWEIKFVMLYNRSFISEILVGPCRWVHLLMEQQIGWLKQLA</sequence>
<accession>A0AAP0S8N3</accession>
<comment type="caution">
    <text evidence="2">The sequence shown here is derived from an EMBL/GenBank/DDBJ whole genome shotgun (WGS) entry which is preliminary data.</text>
</comment>
<evidence type="ECO:0008006" key="4">
    <source>
        <dbReference type="Google" id="ProtNLM"/>
    </source>
</evidence>
<dbReference type="AlphaFoldDB" id="A0AAP0S8N3"/>
<evidence type="ECO:0000313" key="2">
    <source>
        <dbReference type="EMBL" id="KAK9289772.1"/>
    </source>
</evidence>
<evidence type="ECO:0000313" key="3">
    <source>
        <dbReference type="Proteomes" id="UP001415857"/>
    </source>
</evidence>
<protein>
    <recommendedName>
        <fullName evidence="4">RNase H type-1 domain-containing protein</fullName>
    </recommendedName>
</protein>
<name>A0AAP0S8N3_LIQFO</name>
<keyword evidence="1" id="KW-1133">Transmembrane helix</keyword>
<proteinExistence type="predicted"/>
<evidence type="ECO:0000256" key="1">
    <source>
        <dbReference type="SAM" id="Phobius"/>
    </source>
</evidence>
<reference evidence="2 3" key="1">
    <citation type="journal article" date="2024" name="Plant J.">
        <title>Genome sequences and population genomics reveal climatic adaptation and genomic divergence between two closely related sweetgum species.</title>
        <authorList>
            <person name="Xu W.Q."/>
            <person name="Ren C.Q."/>
            <person name="Zhang X.Y."/>
            <person name="Comes H.P."/>
            <person name="Liu X.H."/>
            <person name="Li Y.G."/>
            <person name="Kettle C.J."/>
            <person name="Jalonen R."/>
            <person name="Gaisberger H."/>
            <person name="Ma Y.Z."/>
            <person name="Qiu Y.X."/>
        </authorList>
    </citation>
    <scope>NUCLEOTIDE SEQUENCE [LARGE SCALE GENOMIC DNA]</scope>
    <source>
        <strain evidence="2">Hangzhou</strain>
    </source>
</reference>
<keyword evidence="1" id="KW-0472">Membrane</keyword>